<evidence type="ECO:0000259" key="2">
    <source>
        <dbReference type="Pfam" id="PF22548"/>
    </source>
</evidence>
<dbReference type="STRING" id="52442.SAMN05421880_12218"/>
<organism evidence="3 4">
    <name type="scientific">Nitrosomonas nitrosa</name>
    <dbReference type="NCBI Taxonomy" id="52442"/>
    <lineage>
        <taxon>Bacteria</taxon>
        <taxon>Pseudomonadati</taxon>
        <taxon>Pseudomonadota</taxon>
        <taxon>Betaproteobacteria</taxon>
        <taxon>Nitrosomonadales</taxon>
        <taxon>Nitrosomonadaceae</taxon>
        <taxon>Nitrosomonas</taxon>
    </lineage>
</organism>
<dbReference type="Pfam" id="PF22548">
    <property type="entry name" value="AEP-TOTE"/>
    <property type="match status" value="1"/>
</dbReference>
<feature type="domain" description="TOTE conflict system primase" evidence="2">
    <location>
        <begin position="63"/>
        <end position="118"/>
    </location>
</feature>
<evidence type="ECO:0000313" key="3">
    <source>
        <dbReference type="EMBL" id="SFM58479.1"/>
    </source>
</evidence>
<dbReference type="EMBL" id="FOUF01000022">
    <property type="protein sequence ID" value="SFM58479.1"/>
    <property type="molecule type" value="Genomic_DNA"/>
</dbReference>
<feature type="region of interest" description="Disordered" evidence="1">
    <location>
        <begin position="39"/>
        <end position="59"/>
    </location>
</feature>
<reference evidence="3 4" key="1">
    <citation type="submission" date="2016-10" db="EMBL/GenBank/DDBJ databases">
        <authorList>
            <person name="de Groot N.N."/>
        </authorList>
    </citation>
    <scope>NUCLEOTIDE SEQUENCE [LARGE SCALE GENOMIC DNA]</scope>
    <source>
        <strain evidence="3 4">Nm146</strain>
    </source>
</reference>
<dbReference type="InterPro" id="IPR054347">
    <property type="entry name" value="TOTE_primase"/>
</dbReference>
<protein>
    <recommendedName>
        <fullName evidence="2">TOTE conflict system primase domain-containing protein</fullName>
    </recommendedName>
</protein>
<gene>
    <name evidence="3" type="ORF">SAMN05421880_12218</name>
</gene>
<dbReference type="AlphaFoldDB" id="A0A1I4S237"/>
<keyword evidence="4" id="KW-1185">Reference proteome</keyword>
<sequence>MDLSKNDKSQNEQNELWRLREENDRLKDLLTQHGIAWEEPTIPESVPAPTELAPAPTHFTTNDKITLFRQLFRGREDVYPQRWESAKGTSGYSPACGNEWKPGICHKPRVKCGDCSKR</sequence>
<evidence type="ECO:0000256" key="1">
    <source>
        <dbReference type="SAM" id="MobiDB-lite"/>
    </source>
</evidence>
<accession>A0A1I4S237</accession>
<proteinExistence type="predicted"/>
<dbReference type="Proteomes" id="UP000199561">
    <property type="component" value="Unassembled WGS sequence"/>
</dbReference>
<name>A0A1I4S237_9PROT</name>
<evidence type="ECO:0000313" key="4">
    <source>
        <dbReference type="Proteomes" id="UP000199561"/>
    </source>
</evidence>